<evidence type="ECO:0000313" key="4">
    <source>
        <dbReference type="Proteomes" id="UP000011885"/>
    </source>
</evidence>
<accession>M5U7T6</accession>
<dbReference type="Gene3D" id="3.20.20.80">
    <property type="entry name" value="Glycosidases"/>
    <property type="match status" value="1"/>
</dbReference>
<name>M5U7T6_9BACT</name>
<organism evidence="3 4">
    <name type="scientific">Rhodopirellula sallentina SM41</name>
    <dbReference type="NCBI Taxonomy" id="1263870"/>
    <lineage>
        <taxon>Bacteria</taxon>
        <taxon>Pseudomonadati</taxon>
        <taxon>Planctomycetota</taxon>
        <taxon>Planctomycetia</taxon>
        <taxon>Pirellulales</taxon>
        <taxon>Pirellulaceae</taxon>
        <taxon>Rhodopirellula</taxon>
    </lineage>
</organism>
<dbReference type="EMBL" id="ANOH01000088">
    <property type="protein sequence ID" value="EMI57505.1"/>
    <property type="molecule type" value="Genomic_DNA"/>
</dbReference>
<feature type="signal peptide" evidence="2">
    <location>
        <begin position="1"/>
        <end position="43"/>
    </location>
</feature>
<feature type="chain" id="PRO_5004073278" evidence="2">
    <location>
        <begin position="44"/>
        <end position="405"/>
    </location>
</feature>
<dbReference type="Proteomes" id="UP000011885">
    <property type="component" value="Unassembled WGS sequence"/>
</dbReference>
<keyword evidence="2" id="KW-0732">Signal</keyword>
<evidence type="ECO:0000256" key="1">
    <source>
        <dbReference type="SAM" id="MobiDB-lite"/>
    </source>
</evidence>
<sequence length="405" mass="46612">MEAMMGLARLKFPLRVCRMLFAFKHIRLLFLSAVCCGGAFVSAQEPTTIADQEAVQKPTSPSVGLPLSSKDPTDLREKDIAEFIGPTVKGRITQRFEMYCPRSDEDLRRLKEMGFTQVILDRVKLHSAATEIGLKVVLGNWWSEDTDPEEIDRGLRWARAVEPVSLIGFSIQDEPERNAPTTHFQFYIDMYERLLPLFRHEHPHTRIEISHWGPMASLTDEQLRYYSLLYRAADVMRIMPYPDIHEAPLDDVYFIMQRSRKVMRIAGRELPLVVILQTWVHPPKNKLPEIGELRVMAYQAMLSGAETLSFYNYDTDVWDRSAGFHEQFGELMKELTGLSERYREHEIATSINAQGILTSTLRSPDGEISKIEINARRQSVKGFSPLEVRHEELRSHARLHSTPSR</sequence>
<reference evidence="3 4" key="1">
    <citation type="journal article" date="2013" name="Mar. Genomics">
        <title>Expression of sulfatases in Rhodopirellula baltica and the diversity of sulfatases in the genus Rhodopirellula.</title>
        <authorList>
            <person name="Wegner C.E."/>
            <person name="Richter-Heitmann T."/>
            <person name="Klindworth A."/>
            <person name="Klockow C."/>
            <person name="Richter M."/>
            <person name="Achstetter T."/>
            <person name="Glockner F.O."/>
            <person name="Harder J."/>
        </authorList>
    </citation>
    <scope>NUCLEOTIDE SEQUENCE [LARGE SCALE GENOMIC DNA]</scope>
    <source>
        <strain evidence="3 4">SM41</strain>
    </source>
</reference>
<proteinExistence type="predicted"/>
<comment type="caution">
    <text evidence="3">The sequence shown here is derived from an EMBL/GenBank/DDBJ whole genome shotgun (WGS) entry which is preliminary data.</text>
</comment>
<dbReference type="AlphaFoldDB" id="M5U7T6"/>
<keyword evidence="4" id="KW-1185">Reference proteome</keyword>
<dbReference type="InterPro" id="IPR017853">
    <property type="entry name" value="GH"/>
</dbReference>
<evidence type="ECO:0000313" key="3">
    <source>
        <dbReference type="EMBL" id="EMI57505.1"/>
    </source>
</evidence>
<gene>
    <name evidence="3" type="ORF">RSSM_01049</name>
</gene>
<protein>
    <submittedName>
        <fullName evidence="3">Secreted protein</fullName>
    </submittedName>
</protein>
<feature type="region of interest" description="Disordered" evidence="1">
    <location>
        <begin position="52"/>
        <end position="73"/>
    </location>
</feature>
<dbReference type="SUPFAM" id="SSF51445">
    <property type="entry name" value="(Trans)glycosidases"/>
    <property type="match status" value="1"/>
</dbReference>
<evidence type="ECO:0000256" key="2">
    <source>
        <dbReference type="SAM" id="SignalP"/>
    </source>
</evidence>
<dbReference type="PATRIC" id="fig|1263870.3.peg.1139"/>